<dbReference type="Proteomes" id="UP000294887">
    <property type="component" value="Unassembled WGS sequence"/>
</dbReference>
<reference evidence="1 2" key="1">
    <citation type="submission" date="2019-03" db="EMBL/GenBank/DDBJ databases">
        <title>Genomic Encyclopedia of Type Strains, Phase IV (KMG-IV): sequencing the most valuable type-strain genomes for metagenomic binning, comparative biology and taxonomic classification.</title>
        <authorList>
            <person name="Goeker M."/>
        </authorList>
    </citation>
    <scope>NUCLEOTIDE SEQUENCE [LARGE SCALE GENOMIC DNA]</scope>
    <source>
        <strain evidence="1 2">DSM 24830</strain>
    </source>
</reference>
<organism evidence="1 2">
    <name type="scientific">Cocleimonas flava</name>
    <dbReference type="NCBI Taxonomy" id="634765"/>
    <lineage>
        <taxon>Bacteria</taxon>
        <taxon>Pseudomonadati</taxon>
        <taxon>Pseudomonadota</taxon>
        <taxon>Gammaproteobacteria</taxon>
        <taxon>Thiotrichales</taxon>
        <taxon>Thiotrichaceae</taxon>
        <taxon>Cocleimonas</taxon>
    </lineage>
</organism>
<dbReference type="EMBL" id="SMFQ01000004">
    <property type="protein sequence ID" value="TCJ85152.1"/>
    <property type="molecule type" value="Genomic_DNA"/>
</dbReference>
<dbReference type="OrthoDB" id="6266000at2"/>
<dbReference type="RefSeq" id="WP_131906858.1">
    <property type="nucleotide sequence ID" value="NZ_BAAAFU010000001.1"/>
</dbReference>
<evidence type="ECO:0000313" key="1">
    <source>
        <dbReference type="EMBL" id="TCJ85152.1"/>
    </source>
</evidence>
<protein>
    <submittedName>
        <fullName evidence="1">Uncharacterized protein</fullName>
    </submittedName>
</protein>
<comment type="caution">
    <text evidence="1">The sequence shown here is derived from an EMBL/GenBank/DDBJ whole genome shotgun (WGS) entry which is preliminary data.</text>
</comment>
<proteinExistence type="predicted"/>
<accession>A0A4R1EYK4</accession>
<keyword evidence="2" id="KW-1185">Reference proteome</keyword>
<sequence length="141" mass="16106">MKISEQIKQNSLAIISLLVAFSALGYNTWRNEKSESNRNIRTAGFEIIIHVGELQKIAYLSHFEKDNYQGSPRGGWTEVLLIKDLSHLMSDITLEKSEKLVTTWGENWQKLGKDNEFSVAEIDGALHELRTTVLENMKQLD</sequence>
<gene>
    <name evidence="1" type="ORF">EV695_3118</name>
</gene>
<evidence type="ECO:0000313" key="2">
    <source>
        <dbReference type="Proteomes" id="UP000294887"/>
    </source>
</evidence>
<name>A0A4R1EYK4_9GAMM</name>
<dbReference type="AlphaFoldDB" id="A0A4R1EYK4"/>